<accession>A0A0C2HMU0</accession>
<dbReference type="GeneID" id="77845247"/>
<dbReference type="AlphaFoldDB" id="A0A0C2HMU0"/>
<dbReference type="Proteomes" id="UP000527860">
    <property type="component" value="Unassembled WGS sequence"/>
</dbReference>
<dbReference type="OrthoDB" id="2388264at2"/>
<evidence type="ECO:0000313" key="2">
    <source>
        <dbReference type="EMBL" id="MDB0580491.1"/>
    </source>
</evidence>
<reference evidence="2 4" key="4">
    <citation type="submission" date="2022-12" db="EMBL/GenBank/DDBJ databases">
        <title>Genome analysis and biological profiling of marine Salinicoccus roseus MOSEL-ME25.</title>
        <authorList>
            <person name="Mirza F.T."/>
            <person name="Xie Y."/>
            <person name="Shinwari Z.K."/>
        </authorList>
    </citation>
    <scope>NUCLEOTIDE SEQUENCE [LARGE SCALE GENOMIC DNA]</scope>
    <source>
        <strain evidence="2 4">MOSEL-ME25</strain>
    </source>
</reference>
<reference evidence="2" key="3">
    <citation type="submission" date="2020-04" db="EMBL/GenBank/DDBJ databases">
        <authorList>
            <person name="Tanveer F."/>
            <person name="Xie Y."/>
            <person name="Shinwari Z.K."/>
        </authorList>
    </citation>
    <scope>NUCLEOTIDE SEQUENCE</scope>
    <source>
        <strain evidence="2">MOSEL-ME25</strain>
    </source>
</reference>
<protein>
    <submittedName>
        <fullName evidence="1">Uncharacterized protein</fullName>
    </submittedName>
</protein>
<evidence type="ECO:0000313" key="1">
    <source>
        <dbReference type="EMBL" id="KIH70841.1"/>
    </source>
</evidence>
<keyword evidence="4" id="KW-1185">Reference proteome</keyword>
<dbReference type="EMBL" id="JXII01000005">
    <property type="protein sequence ID" value="KIH70841.1"/>
    <property type="molecule type" value="Genomic_DNA"/>
</dbReference>
<comment type="caution">
    <text evidence="1">The sequence shown here is derived from an EMBL/GenBank/DDBJ whole genome shotgun (WGS) entry which is preliminary data.</text>
</comment>
<proteinExistence type="predicted"/>
<reference evidence="1 3" key="1">
    <citation type="submission" date="2015-01" db="EMBL/GenBank/DDBJ databases">
        <title>Genome sequences of high lactate-tolerant strain Salinicoccus roseus W12 with industrial interest.</title>
        <authorList>
            <person name="Wang H."/>
            <person name="Yu B."/>
        </authorList>
    </citation>
    <scope>NUCLEOTIDE SEQUENCE [LARGE SCALE GENOMIC DNA]</scope>
    <source>
        <strain evidence="1 3">W12</strain>
    </source>
</reference>
<dbReference type="EMBL" id="JABEVU030000001">
    <property type="protein sequence ID" value="MDB0580491.1"/>
    <property type="molecule type" value="Genomic_DNA"/>
</dbReference>
<dbReference type="RefSeq" id="WP_040105852.1">
    <property type="nucleotide sequence ID" value="NZ_JABEVU030000001.1"/>
</dbReference>
<sequence length="251" mass="28949">MFYNLIYFNENLYDTYYTFANAGRAVQFNEIESQTDKGAQLGFNDTHVGLGKSSVIKGEVINNPASKLINLEHSLVDNDFFVDFETEPIFHQIEDLSRRMIFRATLPLKIHESFDMYEMTKRMKAELEQAGFMGRTSDDVELFNMVFDFDKIRLPVYNDDMGTVIFSKLHKDCLLIEENELEELSEDNIILAKVKRTHETHFTLFDPLKDFVTLNVGTIKAVEKRLPDSGILSPIEMRSAGMEIEIIAIYS</sequence>
<evidence type="ECO:0000313" key="4">
    <source>
        <dbReference type="Proteomes" id="UP000527860"/>
    </source>
</evidence>
<reference evidence="4" key="2">
    <citation type="submission" date="2020-04" db="EMBL/GenBank/DDBJ databases">
        <title>Genome analysis and biological profiling of marine Cellulosimicrobium funkei MOSEL-ME6.</title>
        <authorList>
            <person name="Tanveer F."/>
            <person name="Xie Y."/>
            <person name="Shinwari Z.K."/>
        </authorList>
    </citation>
    <scope>NUCLEOTIDE SEQUENCE [LARGE SCALE GENOMIC DNA]</scope>
    <source>
        <strain evidence="4">MOSEL-ME25</strain>
    </source>
</reference>
<organism evidence="1 3">
    <name type="scientific">Salinicoccus roseus</name>
    <dbReference type="NCBI Taxonomy" id="45670"/>
    <lineage>
        <taxon>Bacteria</taxon>
        <taxon>Bacillati</taxon>
        <taxon>Bacillota</taxon>
        <taxon>Bacilli</taxon>
        <taxon>Bacillales</taxon>
        <taxon>Staphylococcaceae</taxon>
        <taxon>Salinicoccus</taxon>
    </lineage>
</organism>
<gene>
    <name evidence="2" type="ORF">F7P68_0008090</name>
    <name evidence="1" type="ORF">SN16_06730</name>
</gene>
<dbReference type="Proteomes" id="UP000031546">
    <property type="component" value="Unassembled WGS sequence"/>
</dbReference>
<name>A0A0C2HMU0_9STAP</name>
<evidence type="ECO:0000313" key="3">
    <source>
        <dbReference type="Proteomes" id="UP000031546"/>
    </source>
</evidence>